<dbReference type="PANTHER" id="PTHR21666:SF270">
    <property type="entry name" value="MUREIN HYDROLASE ACTIVATOR ENVC"/>
    <property type="match status" value="1"/>
</dbReference>
<name>A0A0P0A975_9RHOB</name>
<dbReference type="Proteomes" id="UP000064920">
    <property type="component" value="Chromosome"/>
</dbReference>
<gene>
    <name evidence="2" type="ORF">IMCC12053_1141</name>
</gene>
<dbReference type="Pfam" id="PF01551">
    <property type="entry name" value="Peptidase_M23"/>
    <property type="match status" value="1"/>
</dbReference>
<dbReference type="EMBL" id="CP012023">
    <property type="protein sequence ID" value="ALI55089.1"/>
    <property type="molecule type" value="Genomic_DNA"/>
</dbReference>
<dbReference type="KEGG" id="cmar:IMCC12053_1141"/>
<dbReference type="AlphaFoldDB" id="A0A0P0A975"/>
<evidence type="ECO:0000313" key="2">
    <source>
        <dbReference type="EMBL" id="ALI55089.1"/>
    </source>
</evidence>
<dbReference type="SUPFAM" id="SSF51261">
    <property type="entry name" value="Duplicated hybrid motif"/>
    <property type="match status" value="1"/>
</dbReference>
<dbReference type="CDD" id="cd12797">
    <property type="entry name" value="M23_peptidase"/>
    <property type="match status" value="1"/>
</dbReference>
<dbReference type="InterPro" id="IPR050570">
    <property type="entry name" value="Cell_wall_metabolism_enzyme"/>
</dbReference>
<dbReference type="PANTHER" id="PTHR21666">
    <property type="entry name" value="PEPTIDASE-RELATED"/>
    <property type="match status" value="1"/>
</dbReference>
<dbReference type="InterPro" id="IPR011055">
    <property type="entry name" value="Dup_hybrid_motif"/>
</dbReference>
<protein>
    <submittedName>
        <fullName evidence="2">Peptidase, M23/M37 family</fullName>
    </submittedName>
</protein>
<sequence>MRPILIGTLFLSLAGPALARDPVLNPPIDCTLGETCYIQNYVDTDPSSGAADFTCGSLTYDGHKGTDFGLPSLAAMKDGVDVRAAAPGTVRAIRNDMIDHIQGGTDAPDVSGRECGNGVVIDHGDGWTTQYCHMAQGSISVTKGQRVSKETTLGQVGLSGKTQFPHVHLSVRHNGEIIDPFNPNARIACGDTGARDDALWQTPITYQAGGILSVGVWDAVPDYAAIKAGTVDATTLPTTSPALVVFGYAFGARTADVMRLSLTGPDGNVVTKDLDLAKNQALFFRATGKRGSQWPVGTYDAEAILLRDGVIVDSMARTIEVVN</sequence>
<evidence type="ECO:0000313" key="3">
    <source>
        <dbReference type="Proteomes" id="UP000064920"/>
    </source>
</evidence>
<accession>A0A0P0A975</accession>
<feature type="domain" description="M23ase beta-sheet core" evidence="1">
    <location>
        <begin position="63"/>
        <end position="180"/>
    </location>
</feature>
<reference evidence="2 3" key="1">
    <citation type="submission" date="2015-05" db="EMBL/GenBank/DDBJ databases">
        <authorList>
            <person name="Wang D.B."/>
            <person name="Wang M."/>
        </authorList>
    </citation>
    <scope>NUCLEOTIDE SEQUENCE [LARGE SCALE GENOMIC DNA]</scope>
    <source>
        <strain evidence="2 3">IMCC 12053</strain>
    </source>
</reference>
<dbReference type="PATRIC" id="fig|1397108.4.peg.1170"/>
<dbReference type="STRING" id="1397108.IMCC12053_1141"/>
<keyword evidence="3" id="KW-1185">Reference proteome</keyword>
<proteinExistence type="predicted"/>
<evidence type="ECO:0000259" key="1">
    <source>
        <dbReference type="Pfam" id="PF01551"/>
    </source>
</evidence>
<dbReference type="RefSeq" id="WP_062216493.1">
    <property type="nucleotide sequence ID" value="NZ_CP012023.1"/>
</dbReference>
<dbReference type="InterPro" id="IPR016047">
    <property type="entry name" value="M23ase_b-sheet_dom"/>
</dbReference>
<dbReference type="Gene3D" id="2.70.70.10">
    <property type="entry name" value="Glucose Permease (Domain IIA)"/>
    <property type="match status" value="1"/>
</dbReference>
<dbReference type="GO" id="GO:0004222">
    <property type="term" value="F:metalloendopeptidase activity"/>
    <property type="evidence" value="ECO:0007669"/>
    <property type="project" value="TreeGrafter"/>
</dbReference>
<organism evidence="2 3">
    <name type="scientific">Celeribacter marinus</name>
    <dbReference type="NCBI Taxonomy" id="1397108"/>
    <lineage>
        <taxon>Bacteria</taxon>
        <taxon>Pseudomonadati</taxon>
        <taxon>Pseudomonadota</taxon>
        <taxon>Alphaproteobacteria</taxon>
        <taxon>Rhodobacterales</taxon>
        <taxon>Roseobacteraceae</taxon>
        <taxon>Celeribacter</taxon>
    </lineage>
</organism>
<dbReference type="OrthoDB" id="5489603at2"/>